<evidence type="ECO:0000313" key="3">
    <source>
        <dbReference type="Proteomes" id="UP000739538"/>
    </source>
</evidence>
<feature type="transmembrane region" description="Helical" evidence="1">
    <location>
        <begin position="883"/>
        <end position="902"/>
    </location>
</feature>
<dbReference type="AlphaFoldDB" id="A0A956NHB2"/>
<feature type="transmembrane region" description="Helical" evidence="1">
    <location>
        <begin position="427"/>
        <end position="446"/>
    </location>
</feature>
<feature type="transmembrane region" description="Helical" evidence="1">
    <location>
        <begin position="981"/>
        <end position="1000"/>
    </location>
</feature>
<dbReference type="GO" id="GO:0042910">
    <property type="term" value="F:xenobiotic transmembrane transporter activity"/>
    <property type="evidence" value="ECO:0007669"/>
    <property type="project" value="TreeGrafter"/>
</dbReference>
<dbReference type="SUPFAM" id="SSF82693">
    <property type="entry name" value="Multidrug efflux transporter AcrB pore domain, PN1, PN2, PC1 and PC2 subdomains"/>
    <property type="match status" value="2"/>
</dbReference>
<keyword evidence="1" id="KW-0812">Transmembrane</keyword>
<feature type="transmembrane region" description="Helical" evidence="1">
    <location>
        <begin position="935"/>
        <end position="960"/>
    </location>
</feature>
<accession>A0A956NHB2</accession>
<comment type="caution">
    <text evidence="2">The sequence shown here is derived from an EMBL/GenBank/DDBJ whole genome shotgun (WGS) entry which is preliminary data.</text>
</comment>
<organism evidence="2 3">
    <name type="scientific">Eiseniibacteriota bacterium</name>
    <dbReference type="NCBI Taxonomy" id="2212470"/>
    <lineage>
        <taxon>Bacteria</taxon>
        <taxon>Candidatus Eiseniibacteriota</taxon>
    </lineage>
</organism>
<dbReference type="Pfam" id="PF00873">
    <property type="entry name" value="ACR_tran"/>
    <property type="match status" value="1"/>
</dbReference>
<dbReference type="InterPro" id="IPR001036">
    <property type="entry name" value="Acrflvin-R"/>
</dbReference>
<feature type="transmembrane region" description="Helical" evidence="1">
    <location>
        <begin position="1012"/>
        <end position="1038"/>
    </location>
</feature>
<dbReference type="Proteomes" id="UP000739538">
    <property type="component" value="Unassembled WGS sequence"/>
</dbReference>
<dbReference type="SUPFAM" id="SSF82714">
    <property type="entry name" value="Multidrug efflux transporter AcrB TolC docking domain, DN and DC subdomains"/>
    <property type="match status" value="2"/>
</dbReference>
<reference evidence="2" key="1">
    <citation type="submission" date="2020-04" db="EMBL/GenBank/DDBJ databases">
        <authorList>
            <person name="Zhang T."/>
        </authorList>
    </citation>
    <scope>NUCLEOTIDE SEQUENCE</scope>
    <source>
        <strain evidence="2">HKST-UBA02</strain>
    </source>
</reference>
<reference evidence="2" key="2">
    <citation type="journal article" date="2021" name="Microbiome">
        <title>Successional dynamics and alternative stable states in a saline activated sludge microbial community over 9 years.</title>
        <authorList>
            <person name="Wang Y."/>
            <person name="Ye J."/>
            <person name="Ju F."/>
            <person name="Liu L."/>
            <person name="Boyd J.A."/>
            <person name="Deng Y."/>
            <person name="Parks D.H."/>
            <person name="Jiang X."/>
            <person name="Yin X."/>
            <person name="Woodcroft B.J."/>
            <person name="Tyson G.W."/>
            <person name="Hugenholtz P."/>
            <person name="Polz M.F."/>
            <person name="Zhang T."/>
        </authorList>
    </citation>
    <scope>NUCLEOTIDE SEQUENCE</scope>
    <source>
        <strain evidence="2">HKST-UBA02</strain>
    </source>
</reference>
<protein>
    <submittedName>
        <fullName evidence="2">Efflux RND transporter permease subunit</fullName>
    </submittedName>
</protein>
<keyword evidence="1" id="KW-1133">Transmembrane helix</keyword>
<dbReference type="Gene3D" id="3.30.70.1430">
    <property type="entry name" value="Multidrug efflux transporter AcrB pore domain"/>
    <property type="match status" value="2"/>
</dbReference>
<feature type="transmembrane region" description="Helical" evidence="1">
    <location>
        <begin position="356"/>
        <end position="376"/>
    </location>
</feature>
<evidence type="ECO:0000313" key="2">
    <source>
        <dbReference type="EMBL" id="MCA9756914.1"/>
    </source>
</evidence>
<dbReference type="GO" id="GO:0005886">
    <property type="term" value="C:plasma membrane"/>
    <property type="evidence" value="ECO:0007669"/>
    <property type="project" value="TreeGrafter"/>
</dbReference>
<dbReference type="SUPFAM" id="SSF82866">
    <property type="entry name" value="Multidrug efflux transporter AcrB transmembrane domain"/>
    <property type="match status" value="2"/>
</dbReference>
<dbReference type="Gene3D" id="3.30.70.1320">
    <property type="entry name" value="Multidrug efflux transporter AcrB pore domain like"/>
    <property type="match status" value="1"/>
</dbReference>
<dbReference type="Gene3D" id="3.30.70.1440">
    <property type="entry name" value="Multidrug efflux transporter AcrB pore domain"/>
    <property type="match status" value="1"/>
</dbReference>
<feature type="transmembrane region" description="Helical" evidence="1">
    <location>
        <begin position="530"/>
        <end position="552"/>
    </location>
</feature>
<dbReference type="PANTHER" id="PTHR32063">
    <property type="match status" value="1"/>
</dbReference>
<dbReference type="PRINTS" id="PR00702">
    <property type="entry name" value="ACRIFLAVINRP"/>
</dbReference>
<keyword evidence="1" id="KW-0472">Membrane</keyword>
<evidence type="ECO:0000256" key="1">
    <source>
        <dbReference type="SAM" id="Phobius"/>
    </source>
</evidence>
<feature type="transmembrane region" description="Helical" evidence="1">
    <location>
        <begin position="382"/>
        <end position="407"/>
    </location>
</feature>
<name>A0A956NHB2_UNCEI</name>
<proteinExistence type="predicted"/>
<feature type="transmembrane region" description="Helical" evidence="1">
    <location>
        <begin position="458"/>
        <end position="478"/>
    </location>
</feature>
<gene>
    <name evidence="2" type="ORF">KDA27_14005</name>
</gene>
<sequence length="1075" mass="117370">MNRLVEWFAQNPVAANILMFVIMGGGLFAIMNVRQEVFPEFSLDMIQVSVVYPGAAPAEVEEAVCVRIEEEVDGIDGVKQISSVASENIGIVTIEVETSADVTEVLDDVKSRIDAIDTFPEEVEEPVVEEMSNRRQVISVSIAGDIDEGSLKELGERVRDEITSIDGISVAELVNVRPYEISIEVSEDAMRRYGIMFQDVVTAVRRSSLDLPGGSIKTDGGEILLRAEGQAYEGHQFEQLVLRSREDGSRVIVGDVATVVDGFADTDESASFDGKRSVLVNVFRVGEQNAIGVANSVNDYVEQAQARMPEGVTLTTWSDNSKVLRSRMSVLMRNGIGGFFLVLASLALFLRFKLAFWVSLGIPVSFLGAAFMMPGLDVSINLISLFAFIVVLGIVVDDAIVVGENVYTHQRRHGHGMRGAIEGTQEVAVPVLFAVLTTIAAFGPLLNVPGATGKIMRVIPMIVIPTLVFSLIESLFILPSHLSHMRYDNAKLTGPGAAWRRFQDRFATGLERFVDRVYRPSLELGLKHRYITFAVGLGTLIFTLGMVGGGWIKFSFFPPVEADYVTASLTMPLGTPSHITAEGIRQLEATALELRGKLEEDNPGERPFQHVSAIVGSTPFGSARQGPGHSDAGGVSSGHIGEVTIELASAENRTVRSQQVLNRWREMTGSIPDAVELRFNSSLFSAGDALNIQLSGLDLDQLRAAADAVKAKLAEYPGVSDISDSFREGKKEIELDIRPEAEALGITLQDLALQVRQGFYGAEVQSIQRGRDEVKVYVRYPRSERASLGDLENMRIRTPAGLEVPFHTVANASLTRGFASIKRVDRMRTVNVTADVDDDQATAGEILGDLRSGFLPKVSADHGGIKFSFEGEQKEQRETFGGLLRGFLLALLLIYALMAIPFKSYIQPIIVMSAIPFGIVGAIWGHAIMRMNLTMLSMFGIVALTGVVVNDSLVLVDRVNNLRRQGMPLYKAVREAGVSRFRPILLTSLTTFLGLTPLLLERSMQAKFLVPMAVSLAFGVVFATFITLMIVPAGYVILEDLQKLGSKIWHWVRGKEHGGETNVHPSEPAWAPDRG</sequence>
<dbReference type="InterPro" id="IPR027463">
    <property type="entry name" value="AcrB_DN_DC_subdom"/>
</dbReference>
<feature type="transmembrane region" description="Helical" evidence="1">
    <location>
        <begin position="330"/>
        <end position="349"/>
    </location>
</feature>
<feature type="transmembrane region" description="Helical" evidence="1">
    <location>
        <begin position="12"/>
        <end position="31"/>
    </location>
</feature>
<dbReference type="EMBL" id="JAGQHS010000072">
    <property type="protein sequence ID" value="MCA9756914.1"/>
    <property type="molecule type" value="Genomic_DNA"/>
</dbReference>
<feature type="transmembrane region" description="Helical" evidence="1">
    <location>
        <begin position="909"/>
        <end position="929"/>
    </location>
</feature>
<dbReference type="Gene3D" id="1.20.1640.10">
    <property type="entry name" value="Multidrug efflux transporter AcrB transmembrane domain"/>
    <property type="match status" value="2"/>
</dbReference>
<dbReference type="Gene3D" id="3.30.2090.10">
    <property type="entry name" value="Multidrug efflux transporter AcrB TolC docking domain, DN and DC subdomains"/>
    <property type="match status" value="2"/>
</dbReference>
<dbReference type="PANTHER" id="PTHR32063:SF33">
    <property type="entry name" value="RND SUPERFAMILY EFFLUX PUMP PERMEASE COMPONENT"/>
    <property type="match status" value="1"/>
</dbReference>